<feature type="region of interest" description="Disordered" evidence="2">
    <location>
        <begin position="107"/>
        <end position="130"/>
    </location>
</feature>
<evidence type="ECO:0000256" key="3">
    <source>
        <dbReference type="SAM" id="SignalP"/>
    </source>
</evidence>
<dbReference type="PANTHER" id="PTHR13341:SF4">
    <property type="entry name" value="CANOPY FGF SIGNALING REGULATOR 1"/>
    <property type="match status" value="1"/>
</dbReference>
<proteinExistence type="inferred from homology"/>
<feature type="signal peptide" evidence="3">
    <location>
        <begin position="1"/>
        <end position="22"/>
    </location>
</feature>
<dbReference type="Pfam" id="PF11938">
    <property type="entry name" value="DUF3456"/>
    <property type="match status" value="2"/>
</dbReference>
<evidence type="ECO:0000313" key="6">
    <source>
        <dbReference type="Proteomes" id="UP001148018"/>
    </source>
</evidence>
<feature type="chain" id="PRO_5040186266" description="DUF3456 domain-containing protein" evidence="3">
    <location>
        <begin position="23"/>
        <end position="253"/>
    </location>
</feature>
<dbReference type="PANTHER" id="PTHR13341">
    <property type="entry name" value="MIR-INTERACTING SAPOSIN-LIKE PROTEIN"/>
    <property type="match status" value="1"/>
</dbReference>
<comment type="similarity">
    <text evidence="1">Belongs to the canopy family.</text>
</comment>
<name>A0A9Q0DVM3_9TELE</name>
<feature type="domain" description="DUF3456" evidence="4">
    <location>
        <begin position="29"/>
        <end position="73"/>
    </location>
</feature>
<comment type="caution">
    <text evidence="5">The sequence shown here is derived from an EMBL/GenBank/DDBJ whole genome shotgun (WGS) entry which is preliminary data.</text>
</comment>
<dbReference type="InterPro" id="IPR042415">
    <property type="entry name" value="CNPY"/>
</dbReference>
<evidence type="ECO:0000259" key="4">
    <source>
        <dbReference type="Pfam" id="PF11938"/>
    </source>
</evidence>
<dbReference type="EMBL" id="JANIIK010000111">
    <property type="protein sequence ID" value="KAJ3595208.1"/>
    <property type="molecule type" value="Genomic_DNA"/>
</dbReference>
<protein>
    <recommendedName>
        <fullName evidence="4">DUF3456 domain-containing protein</fullName>
    </recommendedName>
</protein>
<accession>A0A9Q0DVM3</accession>
<gene>
    <name evidence="5" type="ORF">NHX12_004512</name>
</gene>
<dbReference type="Proteomes" id="UP001148018">
    <property type="component" value="Unassembled WGS sequence"/>
</dbReference>
<keyword evidence="3" id="KW-0732">Signal</keyword>
<dbReference type="GO" id="GO:0005783">
    <property type="term" value="C:endoplasmic reticulum"/>
    <property type="evidence" value="ECO:0007669"/>
    <property type="project" value="TreeGrafter"/>
</dbReference>
<dbReference type="InterPro" id="IPR021852">
    <property type="entry name" value="DUF3456"/>
</dbReference>
<feature type="domain" description="DUF3456" evidence="4">
    <location>
        <begin position="136"/>
        <end position="243"/>
    </location>
</feature>
<dbReference type="OrthoDB" id="192915at2759"/>
<evidence type="ECO:0000256" key="1">
    <source>
        <dbReference type="ARBA" id="ARBA00007285"/>
    </source>
</evidence>
<dbReference type="AlphaFoldDB" id="A0A9Q0DVM3"/>
<sequence length="253" mass="27680">MASWRIQITAVMLLLSISLSHQKKDPVLYCSACRAIADELSYSINQVDPKKMINVGGFRLSADGTLKDKKVQHQCGLSTLVLDPWPLAVPHSGCFTLTSVVFSPGRPLSSSGAEGEEPGKDPGEWKNIPPVTVRGRHRVPLARSETYLSELVEGVCGSMSDYAPYVDPNTKVKSYTRFAPRGKDGFPDIENFQFGDGVDTTSALKFACETIVEDLEDDIISLFSRGTERDVARELCSGVSDYCKDGTHANEEL</sequence>
<evidence type="ECO:0000313" key="5">
    <source>
        <dbReference type="EMBL" id="KAJ3595208.1"/>
    </source>
</evidence>
<organism evidence="5 6">
    <name type="scientific">Muraenolepis orangiensis</name>
    <name type="common">Patagonian moray cod</name>
    <dbReference type="NCBI Taxonomy" id="630683"/>
    <lineage>
        <taxon>Eukaryota</taxon>
        <taxon>Metazoa</taxon>
        <taxon>Chordata</taxon>
        <taxon>Craniata</taxon>
        <taxon>Vertebrata</taxon>
        <taxon>Euteleostomi</taxon>
        <taxon>Actinopterygii</taxon>
        <taxon>Neopterygii</taxon>
        <taxon>Teleostei</taxon>
        <taxon>Neoteleostei</taxon>
        <taxon>Acanthomorphata</taxon>
        <taxon>Zeiogadaria</taxon>
        <taxon>Gadariae</taxon>
        <taxon>Gadiformes</taxon>
        <taxon>Muraenolepidoidei</taxon>
        <taxon>Muraenolepididae</taxon>
        <taxon>Muraenolepis</taxon>
    </lineage>
</organism>
<reference evidence="5" key="1">
    <citation type="submission" date="2022-07" db="EMBL/GenBank/DDBJ databases">
        <title>Chromosome-level genome of Muraenolepis orangiensis.</title>
        <authorList>
            <person name="Kim J."/>
        </authorList>
    </citation>
    <scope>NUCLEOTIDE SEQUENCE</scope>
    <source>
        <strain evidence="5">KU_S4_2022</strain>
        <tissue evidence="5">Muscle</tissue>
    </source>
</reference>
<keyword evidence="6" id="KW-1185">Reference proteome</keyword>
<evidence type="ECO:0000256" key="2">
    <source>
        <dbReference type="SAM" id="MobiDB-lite"/>
    </source>
</evidence>